<dbReference type="PROSITE" id="PS51257">
    <property type="entry name" value="PROKAR_LIPOPROTEIN"/>
    <property type="match status" value="1"/>
</dbReference>
<reference evidence="5" key="1">
    <citation type="submission" date="2016-10" db="EMBL/GenBank/DDBJ databases">
        <authorList>
            <person name="Varghese N."/>
            <person name="Submissions S."/>
        </authorList>
    </citation>
    <scope>NUCLEOTIDE SEQUENCE [LARGE SCALE GENOMIC DNA]</scope>
    <source>
        <strain evidence="5">DSM 45460</strain>
    </source>
</reference>
<evidence type="ECO:0000313" key="5">
    <source>
        <dbReference type="Proteomes" id="UP000199213"/>
    </source>
</evidence>
<dbReference type="Pfam" id="PF13416">
    <property type="entry name" value="SBP_bac_8"/>
    <property type="match status" value="1"/>
</dbReference>
<dbReference type="GO" id="GO:0015768">
    <property type="term" value="P:maltose transport"/>
    <property type="evidence" value="ECO:0007669"/>
    <property type="project" value="TreeGrafter"/>
</dbReference>
<dbReference type="OrthoDB" id="2507686at2"/>
<dbReference type="RefSeq" id="WP_092631866.1">
    <property type="nucleotide sequence ID" value="NZ_FNFM01000013.1"/>
</dbReference>
<dbReference type="GO" id="GO:0055052">
    <property type="term" value="C:ATP-binding cassette (ABC) transporter complex, substrate-binding subunit-containing"/>
    <property type="evidence" value="ECO:0007669"/>
    <property type="project" value="TreeGrafter"/>
</dbReference>
<evidence type="ECO:0000256" key="3">
    <source>
        <dbReference type="ARBA" id="ARBA00022729"/>
    </source>
</evidence>
<dbReference type="InterPro" id="IPR006059">
    <property type="entry name" value="SBP"/>
</dbReference>
<dbReference type="AlphaFoldDB" id="A0A1G9F1U1"/>
<dbReference type="EMBL" id="FNFM01000013">
    <property type="protein sequence ID" value="SDK82233.1"/>
    <property type="molecule type" value="Genomic_DNA"/>
</dbReference>
<dbReference type="SUPFAM" id="SSF53850">
    <property type="entry name" value="Periplasmic binding protein-like II"/>
    <property type="match status" value="1"/>
</dbReference>
<sequence length="428" mass="46400">MRFWKLTTAAIAATLLVGCGPPQVDQSDSGADSRTGTLRVWLFDEANRDPKEKVVNAAVEEFEGNHRDVTVEVRYIAVDTRSERFTGAFNDPSSAPDVAEFGNTDLASYVAAGGMSDLTGVIEDWPAATDLSDSVLDTAEVDGKTYGVPWFTGVRALYYRTDVFDELGLEPPRSLGELVETARRIRSERPDMYGIAAGGKYTYAMMPFIWASGGELAERRNGSWRSAVDSEASRRGIRTYTGLLDPAICPPDQCAQLTGTESIQAFAGGKAAMAIGGDFNRTAVDEGAAGDNYDVVPLPGRKTGSIAPAFAGGNLLGVLRSSDHSTLAQEFIKVLAGKKYQRRMYEAMSYLPTFEDVQDRVAADDPAIEPFIETLQAGTRFVPSTPAWSEIDAQEILPTMAQRIATGEKVRPATQRAAQRMNSAFDDR</sequence>
<dbReference type="Proteomes" id="UP000199213">
    <property type="component" value="Unassembled WGS sequence"/>
</dbReference>
<proteinExistence type="inferred from homology"/>
<dbReference type="Gene3D" id="3.40.190.10">
    <property type="entry name" value="Periplasmic binding protein-like II"/>
    <property type="match status" value="2"/>
</dbReference>
<name>A0A1G9F1U1_ACTMZ</name>
<dbReference type="PANTHER" id="PTHR30061:SF50">
    <property type="entry name" value="MALTOSE_MALTODEXTRIN-BINDING PERIPLASMIC PROTEIN"/>
    <property type="match status" value="1"/>
</dbReference>
<accession>A0A1G9F1U1</accession>
<organism evidence="4 5">
    <name type="scientific">Actinopolyspora mzabensis</name>
    <dbReference type="NCBI Taxonomy" id="995066"/>
    <lineage>
        <taxon>Bacteria</taxon>
        <taxon>Bacillati</taxon>
        <taxon>Actinomycetota</taxon>
        <taxon>Actinomycetes</taxon>
        <taxon>Actinopolysporales</taxon>
        <taxon>Actinopolysporaceae</taxon>
        <taxon>Actinopolyspora</taxon>
    </lineage>
</organism>
<dbReference type="GO" id="GO:0042956">
    <property type="term" value="P:maltodextrin transmembrane transport"/>
    <property type="evidence" value="ECO:0007669"/>
    <property type="project" value="TreeGrafter"/>
</dbReference>
<keyword evidence="3" id="KW-0732">Signal</keyword>
<evidence type="ECO:0000256" key="2">
    <source>
        <dbReference type="ARBA" id="ARBA00022448"/>
    </source>
</evidence>
<evidence type="ECO:0000256" key="1">
    <source>
        <dbReference type="ARBA" id="ARBA00008520"/>
    </source>
</evidence>
<gene>
    <name evidence="4" type="ORF">SAMN04487820_113122</name>
</gene>
<dbReference type="GO" id="GO:1901982">
    <property type="term" value="F:maltose binding"/>
    <property type="evidence" value="ECO:0007669"/>
    <property type="project" value="TreeGrafter"/>
</dbReference>
<protein>
    <submittedName>
        <fullName evidence="4">N,N'-diacetylchitobiose transport system substrate-binding protein</fullName>
    </submittedName>
</protein>
<comment type="similarity">
    <text evidence="1">Belongs to the bacterial solute-binding protein 1 family.</text>
</comment>
<dbReference type="PANTHER" id="PTHR30061">
    <property type="entry name" value="MALTOSE-BINDING PERIPLASMIC PROTEIN"/>
    <property type="match status" value="1"/>
</dbReference>
<keyword evidence="5" id="KW-1185">Reference proteome</keyword>
<keyword evidence="2" id="KW-0813">Transport</keyword>
<evidence type="ECO:0000313" key="4">
    <source>
        <dbReference type="EMBL" id="SDK82233.1"/>
    </source>
</evidence>